<dbReference type="InterPro" id="IPR012337">
    <property type="entry name" value="RNaseH-like_sf"/>
</dbReference>
<dbReference type="PANTHER" id="PTHR33258:SF1">
    <property type="entry name" value="TRANSPOSASE INSL FOR INSERTION SEQUENCE ELEMENT IS186A-RELATED"/>
    <property type="match status" value="1"/>
</dbReference>
<sequence length="114" mass="13572">MYCQIPDTLTIREIKINKKVITTTLLNPKEVTRKELGKLYTKRWLIEVDFRFIKTVLQMDVFRCKTPDMVCKEIWVHLLAYNLIRTVMAQAAYRYDLPPRTPEFPRHVTAVKCI</sequence>
<dbReference type="InterPro" id="IPR002559">
    <property type="entry name" value="Transposase_11"/>
</dbReference>
<reference evidence="2" key="1">
    <citation type="submission" date="2020-06" db="EMBL/GenBank/DDBJ databases">
        <title>Unique genomic features of the anaerobic methanotrophic archaea.</title>
        <authorList>
            <person name="Chadwick G.L."/>
            <person name="Skennerton C.T."/>
            <person name="Laso-Perez R."/>
            <person name="Leu A.O."/>
            <person name="Speth D.R."/>
            <person name="Yu H."/>
            <person name="Morgan-Lang C."/>
            <person name="Hatzenpichler R."/>
            <person name="Goudeau D."/>
            <person name="Malmstrom R."/>
            <person name="Brazelton W.J."/>
            <person name="Woyke T."/>
            <person name="Hallam S.J."/>
            <person name="Tyson G.W."/>
            <person name="Wegener G."/>
            <person name="Boetius A."/>
            <person name="Orphan V."/>
        </authorList>
    </citation>
    <scope>NUCLEOTIDE SEQUENCE</scope>
</reference>
<dbReference type="GO" id="GO:0004803">
    <property type="term" value="F:transposase activity"/>
    <property type="evidence" value="ECO:0007669"/>
    <property type="project" value="InterPro"/>
</dbReference>
<gene>
    <name evidence="2" type="ORF">FLPJBPEJ_00025</name>
</gene>
<organism evidence="2">
    <name type="scientific">Candidatus Methanogaster sp. ANME-2c ERB4</name>
    <dbReference type="NCBI Taxonomy" id="2759911"/>
    <lineage>
        <taxon>Archaea</taxon>
        <taxon>Methanobacteriati</taxon>
        <taxon>Methanobacteriota</taxon>
        <taxon>Stenosarchaea group</taxon>
        <taxon>Methanomicrobia</taxon>
        <taxon>Methanosarcinales</taxon>
        <taxon>ANME-2 cluster</taxon>
        <taxon>Candidatus Methanogasteraceae</taxon>
        <taxon>Candidatus Methanogaster</taxon>
    </lineage>
</organism>
<dbReference type="PANTHER" id="PTHR33258">
    <property type="entry name" value="TRANSPOSASE INSL FOR INSERTION SEQUENCE ELEMENT IS186A-RELATED"/>
    <property type="match status" value="1"/>
</dbReference>
<name>A0A7G9YGP7_9EURY</name>
<dbReference type="EMBL" id="MT631243">
    <property type="protein sequence ID" value="QNO47181.1"/>
    <property type="molecule type" value="Genomic_DNA"/>
</dbReference>
<feature type="domain" description="Transposase IS4-like" evidence="1">
    <location>
        <begin position="14"/>
        <end position="83"/>
    </location>
</feature>
<dbReference type="GO" id="GO:0003677">
    <property type="term" value="F:DNA binding"/>
    <property type="evidence" value="ECO:0007669"/>
    <property type="project" value="InterPro"/>
</dbReference>
<dbReference type="AlphaFoldDB" id="A0A7G9YGP7"/>
<evidence type="ECO:0000259" key="1">
    <source>
        <dbReference type="Pfam" id="PF01609"/>
    </source>
</evidence>
<evidence type="ECO:0000313" key="2">
    <source>
        <dbReference type="EMBL" id="QNO47181.1"/>
    </source>
</evidence>
<accession>A0A7G9YGP7</accession>
<dbReference type="SUPFAM" id="SSF53098">
    <property type="entry name" value="Ribonuclease H-like"/>
    <property type="match status" value="1"/>
</dbReference>
<dbReference type="GO" id="GO:0006313">
    <property type="term" value="P:DNA transposition"/>
    <property type="evidence" value="ECO:0007669"/>
    <property type="project" value="InterPro"/>
</dbReference>
<proteinExistence type="predicted"/>
<dbReference type="Pfam" id="PF01609">
    <property type="entry name" value="DDE_Tnp_1"/>
    <property type="match status" value="1"/>
</dbReference>
<protein>
    <recommendedName>
        <fullName evidence="1">Transposase IS4-like domain-containing protein</fullName>
    </recommendedName>
</protein>